<organism evidence="1 2">
    <name type="scientific">Trichomalopsis sarcophagae</name>
    <dbReference type="NCBI Taxonomy" id="543379"/>
    <lineage>
        <taxon>Eukaryota</taxon>
        <taxon>Metazoa</taxon>
        <taxon>Ecdysozoa</taxon>
        <taxon>Arthropoda</taxon>
        <taxon>Hexapoda</taxon>
        <taxon>Insecta</taxon>
        <taxon>Pterygota</taxon>
        <taxon>Neoptera</taxon>
        <taxon>Endopterygota</taxon>
        <taxon>Hymenoptera</taxon>
        <taxon>Apocrita</taxon>
        <taxon>Proctotrupomorpha</taxon>
        <taxon>Chalcidoidea</taxon>
        <taxon>Pteromalidae</taxon>
        <taxon>Pteromalinae</taxon>
        <taxon>Trichomalopsis</taxon>
    </lineage>
</organism>
<dbReference type="OrthoDB" id="9995573at2759"/>
<proteinExistence type="predicted"/>
<dbReference type="Proteomes" id="UP000215335">
    <property type="component" value="Unassembled WGS sequence"/>
</dbReference>
<protein>
    <submittedName>
        <fullName evidence="1">Uncharacterized protein</fullName>
    </submittedName>
</protein>
<reference evidence="1 2" key="1">
    <citation type="journal article" date="2017" name="Curr. Biol.">
        <title>The Evolution of Venom by Co-option of Single-Copy Genes.</title>
        <authorList>
            <person name="Martinson E.O."/>
            <person name="Mrinalini"/>
            <person name="Kelkar Y.D."/>
            <person name="Chang C.H."/>
            <person name="Werren J.H."/>
        </authorList>
    </citation>
    <scope>NUCLEOTIDE SEQUENCE [LARGE SCALE GENOMIC DNA]</scope>
    <source>
        <strain evidence="1 2">Alberta</strain>
        <tissue evidence="1">Whole body</tissue>
    </source>
</reference>
<sequence>MLSKEKEKLLRTRSNYESDLKINNLSKTGIKKRCAFHEIKDHHSMENLFGVLKPKYHFVTHYPRVLLQNGPCVNFGSMRFESFHSKIITTAQSTASSKNSLKTIAVKQELIMCKLFDSMKIDLKDDFKLCSRDDSDCEAKPYFYTF</sequence>
<accession>A0A232EXB2</accession>
<gene>
    <name evidence="1" type="ORF">TSAR_006891</name>
</gene>
<name>A0A232EXB2_9HYME</name>
<comment type="caution">
    <text evidence="1">The sequence shown here is derived from an EMBL/GenBank/DDBJ whole genome shotgun (WGS) entry which is preliminary data.</text>
</comment>
<evidence type="ECO:0000313" key="2">
    <source>
        <dbReference type="Proteomes" id="UP000215335"/>
    </source>
</evidence>
<dbReference type="AlphaFoldDB" id="A0A232EXB2"/>
<dbReference type="EMBL" id="NNAY01001762">
    <property type="protein sequence ID" value="OXU22995.1"/>
    <property type="molecule type" value="Genomic_DNA"/>
</dbReference>
<feature type="non-terminal residue" evidence="1">
    <location>
        <position position="146"/>
    </location>
</feature>
<keyword evidence="2" id="KW-1185">Reference proteome</keyword>
<evidence type="ECO:0000313" key="1">
    <source>
        <dbReference type="EMBL" id="OXU22995.1"/>
    </source>
</evidence>